<dbReference type="InterPro" id="IPR025736">
    <property type="entry name" value="PucR_C-HTH_dom"/>
</dbReference>
<dbReference type="AlphaFoldDB" id="A0A7W2EBR5"/>
<dbReference type="EMBL" id="JACDTZ010000001">
    <property type="protein sequence ID" value="MBA5244781.1"/>
    <property type="molecule type" value="Genomic_DNA"/>
</dbReference>
<proteinExistence type="predicted"/>
<organism evidence="3 4">
    <name type="scientific">Corynebacterium haemomassiliense</name>
    <dbReference type="NCBI Taxonomy" id="2754726"/>
    <lineage>
        <taxon>Bacteria</taxon>
        <taxon>Bacillati</taxon>
        <taxon>Actinomycetota</taxon>
        <taxon>Actinomycetes</taxon>
        <taxon>Mycobacteriales</taxon>
        <taxon>Corynebacteriaceae</taxon>
        <taxon>Corynebacterium</taxon>
    </lineage>
</organism>
<dbReference type="RefSeq" id="WP_181889345.1">
    <property type="nucleotide sequence ID" value="NZ_CAUPJD010000008.1"/>
</dbReference>
<evidence type="ECO:0000259" key="1">
    <source>
        <dbReference type="Pfam" id="PF13556"/>
    </source>
</evidence>
<dbReference type="InterPro" id="IPR025751">
    <property type="entry name" value="RsbRD_N_dom"/>
</dbReference>
<dbReference type="Pfam" id="PF14361">
    <property type="entry name" value="RsbRD_N"/>
    <property type="match status" value="1"/>
</dbReference>
<reference evidence="3 4" key="1">
    <citation type="submission" date="2020-07" db="EMBL/GenBank/DDBJ databases">
        <title>Draft genome and description of Corynebacterium haemomassiliense strain Marseile-Q3615 sp. nov.</title>
        <authorList>
            <person name="Boxberger M."/>
            <person name="La Scola B."/>
        </authorList>
    </citation>
    <scope>NUCLEOTIDE SEQUENCE [LARGE SCALE GENOMIC DNA]</scope>
    <source>
        <strain evidence="3 4">Marseille-Q3615</strain>
    </source>
</reference>
<keyword evidence="4" id="KW-1185">Reference proteome</keyword>
<comment type="caution">
    <text evidence="3">The sequence shown here is derived from an EMBL/GenBank/DDBJ whole genome shotgun (WGS) entry which is preliminary data.</text>
</comment>
<sequence length="391" mass="42649">MHTDSTDGWNDIVQQVREDLPELVDAFLEQFHDLGYYREDIVDDAELRSTASSILGLFLVQLEYGMDEDSLAAHARQLGTKRAHQGVRLSALVDAIQIDFTVLWDHFRATVSPEQLPVLVEHVADIQKLVSRYTVHIRGAYAAEQARARHDARFAHARHIERLFSAEHLGEQAMGAISRALGIAEGTAIDLVVFHPSEWAPAQTVLEPLAARGEIFGHGYHGLYAAFFPASTQAQDFIRDHTDHLGAVTFNQLPNLAAVRAAVRASVSMFDAAENPGRLIPVQDVAWALAAQQIRPLLPVQLHAAHAGVVELRKSAPDVVDTVEAYLKSGSTKDVAALLHCHRNTVVNRLQSFKAHTGLDVTVPSQAALALASLPWKGAIPAAPAPAPQSH</sequence>
<dbReference type="Gene3D" id="1.10.10.2840">
    <property type="entry name" value="PucR C-terminal helix-turn-helix domain"/>
    <property type="match status" value="1"/>
</dbReference>
<gene>
    <name evidence="3" type="ORF">H0193_08170</name>
</gene>
<feature type="domain" description="PucR C-terminal helix-turn-helix" evidence="1">
    <location>
        <begin position="320"/>
        <end position="369"/>
    </location>
</feature>
<dbReference type="Pfam" id="PF13556">
    <property type="entry name" value="HTH_30"/>
    <property type="match status" value="1"/>
</dbReference>
<dbReference type="InterPro" id="IPR042070">
    <property type="entry name" value="PucR_C-HTH_sf"/>
</dbReference>
<feature type="domain" description="RsbT co-antagonist protein RsbRD N-terminal" evidence="2">
    <location>
        <begin position="22"/>
        <end position="151"/>
    </location>
</feature>
<evidence type="ECO:0000313" key="4">
    <source>
        <dbReference type="Proteomes" id="UP000523682"/>
    </source>
</evidence>
<dbReference type="Proteomes" id="UP000523682">
    <property type="component" value="Unassembled WGS sequence"/>
</dbReference>
<evidence type="ECO:0000313" key="3">
    <source>
        <dbReference type="EMBL" id="MBA5244781.1"/>
    </source>
</evidence>
<protein>
    <submittedName>
        <fullName evidence="3">Helix-turn-helix domain-containing protein</fullName>
    </submittedName>
</protein>
<name>A0A7W2EBR5_9CORY</name>
<evidence type="ECO:0000259" key="2">
    <source>
        <dbReference type="Pfam" id="PF14361"/>
    </source>
</evidence>
<accession>A0A7W2EBR5</accession>